<keyword evidence="2" id="KW-1185">Reference proteome</keyword>
<name>H1L051_9EURY</name>
<dbReference type="AlphaFoldDB" id="H1L051"/>
<comment type="caution">
    <text evidence="1">The sequence shown here is derived from an EMBL/GenBank/DDBJ whole genome shotgun (WGS) entry which is preliminary data.</text>
</comment>
<sequence>MLVEYKMYDSRGNEVKDGDFHCIVFYIKKSKQPTENDLMVEAVNVKNIPLLVAKYVRGKLDYPGFGEPEEVTDLEVLKNYGVPEDIIATIKETYKKYGIDWV</sequence>
<organism evidence="1 2">
    <name type="scientific">Methanotorris formicicus Mc-S-70</name>
    <dbReference type="NCBI Taxonomy" id="647171"/>
    <lineage>
        <taxon>Archaea</taxon>
        <taxon>Methanobacteriati</taxon>
        <taxon>Methanobacteriota</taxon>
        <taxon>Methanomada group</taxon>
        <taxon>Methanococci</taxon>
        <taxon>Methanococcales</taxon>
        <taxon>Methanocaldococcaceae</taxon>
        <taxon>Methanotorris</taxon>
    </lineage>
</organism>
<reference evidence="1 2" key="1">
    <citation type="submission" date="2011-09" db="EMBL/GenBank/DDBJ databases">
        <title>The draft genome of Methanotorris formicicus Mc-S-70.</title>
        <authorList>
            <consortium name="US DOE Joint Genome Institute (JGI-PGF)"/>
            <person name="Lucas S."/>
            <person name="Han J."/>
            <person name="Lapidus A."/>
            <person name="Cheng J.-F."/>
            <person name="Goodwin L."/>
            <person name="Pitluck S."/>
            <person name="Peters L."/>
            <person name="Land M.L."/>
            <person name="Hauser L."/>
            <person name="Sieprawska-Lupa M."/>
            <person name="Takai K."/>
            <person name="Miyazaki J."/>
            <person name="Whitman W."/>
            <person name="Woyke T.J."/>
        </authorList>
    </citation>
    <scope>NUCLEOTIDE SEQUENCE [LARGE SCALE GENOMIC DNA]</scope>
    <source>
        <strain evidence="1 2">Mc-S-70</strain>
    </source>
</reference>
<gene>
    <name evidence="1" type="ORF">MetfoDRAFT_1425</name>
</gene>
<dbReference type="OrthoDB" id="63811at2157"/>
<dbReference type="EMBL" id="AGJL01000038">
    <property type="protein sequence ID" value="EHP85185.1"/>
    <property type="molecule type" value="Genomic_DNA"/>
</dbReference>
<dbReference type="RefSeq" id="WP_007044854.1">
    <property type="nucleotide sequence ID" value="NZ_AGJL01000038.1"/>
</dbReference>
<dbReference type="STRING" id="647171.MetfoDRAFT_1425"/>
<evidence type="ECO:0000313" key="2">
    <source>
        <dbReference type="Proteomes" id="UP000003706"/>
    </source>
</evidence>
<evidence type="ECO:0000313" key="1">
    <source>
        <dbReference type="EMBL" id="EHP85185.1"/>
    </source>
</evidence>
<proteinExistence type="predicted"/>
<protein>
    <submittedName>
        <fullName evidence="1">Uncharacterized protein</fullName>
    </submittedName>
</protein>
<accession>H1L051</accession>
<dbReference type="Proteomes" id="UP000003706">
    <property type="component" value="Unassembled WGS sequence"/>
</dbReference>